<sequence length="210" mass="24843">MMKTKIIQIKSTKELERKIKKINKLNNKNNVDIWDYFNFLPLVLFWYKRKKGVKEIVCMWNDNKIRLGISEDTKTINVTYDLAKIWGANINITQKIKNTTSGWMDFNIKVSGLVEQSKYDEYTFTFNGLNMSEPFIKKTLSTKEDYDLILTPSAKSGTLTENLEKITKIIIKDFILFHHTNYIQRKQTSYRLFCKKIVKKDETSEKLKTE</sequence>
<proteinExistence type="predicted"/>
<protein>
    <submittedName>
        <fullName evidence="1">Uncharacterized protein</fullName>
    </submittedName>
</protein>
<accession>A0ABZ2RNF8</accession>
<organism evidence="1 2">
    <name type="scientific">[Mycoplasma] gypis</name>
    <dbReference type="NCBI Taxonomy" id="92404"/>
    <lineage>
        <taxon>Bacteria</taxon>
        <taxon>Bacillati</taxon>
        <taxon>Mycoplasmatota</taxon>
        <taxon>Mycoplasmoidales</taxon>
        <taxon>Metamycoplasmataceae</taxon>
        <taxon>Metamycoplasma</taxon>
    </lineage>
</organism>
<reference evidence="1" key="1">
    <citation type="submission" date="2024-03" db="EMBL/GenBank/DDBJ databases">
        <title>Complete genome sequence of Mycoplasma gypis type strain B1/T1.</title>
        <authorList>
            <person name="Spergser J."/>
        </authorList>
    </citation>
    <scope>NUCLEOTIDE SEQUENCE [LARGE SCALE GENOMIC DNA]</scope>
    <source>
        <strain evidence="1">B1/T1</strain>
    </source>
</reference>
<dbReference type="EMBL" id="CP148066">
    <property type="protein sequence ID" value="WXL28559.1"/>
    <property type="molecule type" value="Genomic_DNA"/>
</dbReference>
<dbReference type="RefSeq" id="WP_205498837.1">
    <property type="nucleotide sequence ID" value="NZ_CP148066.1"/>
</dbReference>
<evidence type="ECO:0000313" key="1">
    <source>
        <dbReference type="EMBL" id="WXL28559.1"/>
    </source>
</evidence>
<gene>
    <name evidence="1" type="ORF">WG616_00810</name>
</gene>
<keyword evidence="2" id="KW-1185">Reference proteome</keyword>
<evidence type="ECO:0000313" key="2">
    <source>
        <dbReference type="Proteomes" id="UP001460679"/>
    </source>
</evidence>
<dbReference type="Proteomes" id="UP001460679">
    <property type="component" value="Chromosome"/>
</dbReference>
<name>A0ABZ2RNF8_9BACT</name>